<keyword evidence="2" id="KW-1185">Reference proteome</keyword>
<evidence type="ECO:0000313" key="1">
    <source>
        <dbReference type="EMBL" id="CAA3025820.1"/>
    </source>
</evidence>
<sequence length="729" mass="79126">MGLPEVADIARNFAVMVRVQGPDPKGLKMRNHAFHHYNSGKTTLSASGTLLPGSNLDASIRSGNTMHVLTVASVIEPFLSQKYRQNISKNEPQLIPGARIDILLEGKKVVEGNKVVNEEAWLPAELIKMVNIPESSSAVQSLIEASSASMEHGWEVGWSLASHNRGPQHIMDAIHSQVEQSSFQSQRQMLGAELSNPNLMGQSTTRIALLTVPSKLFENFPKLNTSVPNRGDLVLAMGSPFGILSPVHFFNNLSVGSICNGYPPSSSKRSLLMVDIRCLPGMEGSPVFGECSDLIGLLTRPLRQKNSGTEIQLVIPWDAIASACSDFLHEEPHVKWKGNHNDETLKTSPEEQLGGSSRDLQGYLHSGPLLPSPVDKAMPSICLVTIDDGSWASGVLLNKQGLILTNAHLLEPWRFGKAAANGEINEIKTKVATFPTKESTPSGHHQNLVPTKLRPLDISLSGEQGLTRRGMANTSHRSICVRLDFMDPWTWSNASVVYVSKGPLDIALLKLETAPDQLCPIVMDYTSPSPGSKAYIIGHGLFGPRCNFLPSACLGVISKVIEAKRPQLHQSNQPCGEVLFPAMFETTAAVHPGSSGGAVVNSDGHMIGLVTSNARHGGGTVIPHLNFSIPCAALEPIFKFSKDMQDNSLLEDLDKPNENLSSVWALMPPLSPKPGPFLPNLPQFPIEDKKEPKGSRFSKFIAETNKILKNTAELGMDKNFSNKLIRSNL</sequence>
<dbReference type="InterPro" id="IPR009003">
    <property type="entry name" value="Peptidase_S1_PA"/>
</dbReference>
<dbReference type="Gene3D" id="2.40.10.10">
    <property type="entry name" value="Trypsin-like serine proteases"/>
    <property type="match status" value="3"/>
</dbReference>
<dbReference type="GO" id="GO:0005777">
    <property type="term" value="C:peroxisome"/>
    <property type="evidence" value="ECO:0007669"/>
    <property type="project" value="EnsemblPlants"/>
</dbReference>
<dbReference type="InterPro" id="IPR039245">
    <property type="entry name" value="TYSND1/DEG15"/>
</dbReference>
<protein>
    <submittedName>
        <fullName evidence="1">Glyoxysomal processing protease, glyoxysomal</fullName>
    </submittedName>
</protein>
<name>A0A8S0V381_OLEEU</name>
<organism evidence="1 2">
    <name type="scientific">Olea europaea subsp. europaea</name>
    <dbReference type="NCBI Taxonomy" id="158383"/>
    <lineage>
        <taxon>Eukaryota</taxon>
        <taxon>Viridiplantae</taxon>
        <taxon>Streptophyta</taxon>
        <taxon>Embryophyta</taxon>
        <taxon>Tracheophyta</taxon>
        <taxon>Spermatophyta</taxon>
        <taxon>Magnoliopsida</taxon>
        <taxon>eudicotyledons</taxon>
        <taxon>Gunneridae</taxon>
        <taxon>Pentapetalae</taxon>
        <taxon>asterids</taxon>
        <taxon>lamiids</taxon>
        <taxon>Lamiales</taxon>
        <taxon>Oleaceae</taxon>
        <taxon>Oleeae</taxon>
        <taxon>Olea</taxon>
    </lineage>
</organism>
<evidence type="ECO:0000313" key="2">
    <source>
        <dbReference type="Proteomes" id="UP000594638"/>
    </source>
</evidence>
<dbReference type="Pfam" id="PF13365">
    <property type="entry name" value="Trypsin_2"/>
    <property type="match status" value="1"/>
</dbReference>
<keyword evidence="1" id="KW-0378">Hydrolase</keyword>
<dbReference type="AlphaFoldDB" id="A0A8S0V381"/>
<comment type="caution">
    <text evidence="1">The sequence shown here is derived from an EMBL/GenBank/DDBJ whole genome shotgun (WGS) entry which is preliminary data.</text>
</comment>
<dbReference type="GO" id="GO:0004252">
    <property type="term" value="F:serine-type endopeptidase activity"/>
    <property type="evidence" value="ECO:0007669"/>
    <property type="project" value="InterPro"/>
</dbReference>
<proteinExistence type="predicted"/>
<dbReference type="OrthoDB" id="17845at2759"/>
<dbReference type="FunFam" id="2.40.10.10:FF:000074">
    <property type="entry name" value="glyoxysomal processing protease, glyoxysomal-like"/>
    <property type="match status" value="1"/>
</dbReference>
<keyword evidence="1" id="KW-0645">Protease</keyword>
<dbReference type="PANTHER" id="PTHR21004:SF0">
    <property type="entry name" value="PEROXISOMAL LEADER PEPTIDE-PROCESSING PROTEASE"/>
    <property type="match status" value="1"/>
</dbReference>
<reference evidence="1 2" key="1">
    <citation type="submission" date="2019-12" db="EMBL/GenBank/DDBJ databases">
        <authorList>
            <person name="Alioto T."/>
            <person name="Alioto T."/>
            <person name="Gomez Garrido J."/>
        </authorList>
    </citation>
    <scope>NUCLEOTIDE SEQUENCE [LARGE SCALE GENOMIC DNA]</scope>
</reference>
<dbReference type="InterPro" id="IPR043504">
    <property type="entry name" value="Peptidase_S1_PA_chymotrypsin"/>
</dbReference>
<accession>A0A8S0V381</accession>
<dbReference type="EMBL" id="CACTIH010009144">
    <property type="protein sequence ID" value="CAA3025820.1"/>
    <property type="molecule type" value="Genomic_DNA"/>
</dbReference>
<dbReference type="GO" id="GO:0016485">
    <property type="term" value="P:protein processing"/>
    <property type="evidence" value="ECO:0007669"/>
    <property type="project" value="InterPro"/>
</dbReference>
<dbReference type="Proteomes" id="UP000594638">
    <property type="component" value="Unassembled WGS sequence"/>
</dbReference>
<dbReference type="Gramene" id="OE9A024972T1">
    <property type="protein sequence ID" value="OE9A024972C1"/>
    <property type="gene ID" value="OE9A024972"/>
</dbReference>
<gene>
    <name evidence="1" type="ORF">OLEA9_A024972</name>
</gene>
<dbReference type="FunFam" id="2.40.10.10:FF:000096">
    <property type="entry name" value="Glyoxysomal processing protease glyoxysomal"/>
    <property type="match status" value="1"/>
</dbReference>
<dbReference type="PANTHER" id="PTHR21004">
    <property type="entry name" value="SERINE PROTEASE-RELATED"/>
    <property type="match status" value="1"/>
</dbReference>
<dbReference type="SUPFAM" id="SSF50494">
    <property type="entry name" value="Trypsin-like serine proteases"/>
    <property type="match status" value="2"/>
</dbReference>